<feature type="domain" description="Reverse transcriptase" evidence="1">
    <location>
        <begin position="3"/>
        <end position="54"/>
    </location>
</feature>
<protein>
    <submittedName>
        <fullName evidence="2">Reverse transcriptase</fullName>
    </submittedName>
</protein>
<proteinExistence type="predicted"/>
<dbReference type="Pfam" id="PF00078">
    <property type="entry name" value="RVT_1"/>
    <property type="match status" value="1"/>
</dbReference>
<dbReference type="AlphaFoldDB" id="A0A392TIP5"/>
<name>A0A392TIP5_9FABA</name>
<dbReference type="SUPFAM" id="SSF56672">
    <property type="entry name" value="DNA/RNA polymerases"/>
    <property type="match status" value="1"/>
</dbReference>
<evidence type="ECO:0000313" key="3">
    <source>
        <dbReference type="Proteomes" id="UP000265520"/>
    </source>
</evidence>
<keyword evidence="2" id="KW-0808">Transferase</keyword>
<evidence type="ECO:0000313" key="2">
    <source>
        <dbReference type="EMBL" id="MCI60307.1"/>
    </source>
</evidence>
<keyword evidence="3" id="KW-1185">Reference proteome</keyword>
<keyword evidence="2" id="KW-0695">RNA-directed DNA polymerase</keyword>
<sequence length="72" mass="8463">MEVFMDDFSVFGESYQQCLNNLELVLSRCQDSNLVLNWEKCHFMVREDIVLGHRISKKGLEVDRAKVEVIEK</sequence>
<dbReference type="InterPro" id="IPR043128">
    <property type="entry name" value="Rev_trsase/Diguanyl_cyclase"/>
</dbReference>
<reference evidence="2 3" key="1">
    <citation type="journal article" date="2018" name="Front. Plant Sci.">
        <title>Red Clover (Trifolium pratense) and Zigzag Clover (T. medium) - A Picture of Genomic Similarities and Differences.</title>
        <authorList>
            <person name="Dluhosova J."/>
            <person name="Istvanek J."/>
            <person name="Nedelnik J."/>
            <person name="Repkova J."/>
        </authorList>
    </citation>
    <scope>NUCLEOTIDE SEQUENCE [LARGE SCALE GENOMIC DNA]</scope>
    <source>
        <strain evidence="3">cv. 10/8</strain>
        <tissue evidence="2">Leaf</tissue>
    </source>
</reference>
<dbReference type="EMBL" id="LXQA010579108">
    <property type="protein sequence ID" value="MCI60307.1"/>
    <property type="molecule type" value="Genomic_DNA"/>
</dbReference>
<dbReference type="InterPro" id="IPR043502">
    <property type="entry name" value="DNA/RNA_pol_sf"/>
</dbReference>
<organism evidence="2 3">
    <name type="scientific">Trifolium medium</name>
    <dbReference type="NCBI Taxonomy" id="97028"/>
    <lineage>
        <taxon>Eukaryota</taxon>
        <taxon>Viridiplantae</taxon>
        <taxon>Streptophyta</taxon>
        <taxon>Embryophyta</taxon>
        <taxon>Tracheophyta</taxon>
        <taxon>Spermatophyta</taxon>
        <taxon>Magnoliopsida</taxon>
        <taxon>eudicotyledons</taxon>
        <taxon>Gunneridae</taxon>
        <taxon>Pentapetalae</taxon>
        <taxon>rosids</taxon>
        <taxon>fabids</taxon>
        <taxon>Fabales</taxon>
        <taxon>Fabaceae</taxon>
        <taxon>Papilionoideae</taxon>
        <taxon>50 kb inversion clade</taxon>
        <taxon>NPAAA clade</taxon>
        <taxon>Hologalegina</taxon>
        <taxon>IRL clade</taxon>
        <taxon>Trifolieae</taxon>
        <taxon>Trifolium</taxon>
    </lineage>
</organism>
<dbReference type="InterPro" id="IPR000477">
    <property type="entry name" value="RT_dom"/>
</dbReference>
<keyword evidence="2" id="KW-0548">Nucleotidyltransferase</keyword>
<evidence type="ECO:0000259" key="1">
    <source>
        <dbReference type="Pfam" id="PF00078"/>
    </source>
</evidence>
<dbReference type="Gene3D" id="3.30.70.270">
    <property type="match status" value="1"/>
</dbReference>
<comment type="caution">
    <text evidence="2">The sequence shown here is derived from an EMBL/GenBank/DDBJ whole genome shotgun (WGS) entry which is preliminary data.</text>
</comment>
<feature type="non-terminal residue" evidence="2">
    <location>
        <position position="72"/>
    </location>
</feature>
<dbReference type="Proteomes" id="UP000265520">
    <property type="component" value="Unassembled WGS sequence"/>
</dbReference>
<accession>A0A392TIP5</accession>
<dbReference type="GO" id="GO:0003964">
    <property type="term" value="F:RNA-directed DNA polymerase activity"/>
    <property type="evidence" value="ECO:0007669"/>
    <property type="project" value="UniProtKB-KW"/>
</dbReference>